<accession>A0A5B7GA87</accession>
<keyword evidence="2" id="KW-1185">Reference proteome</keyword>
<dbReference type="AlphaFoldDB" id="A0A5B7GA87"/>
<reference evidence="1 2" key="1">
    <citation type="submission" date="2019-05" db="EMBL/GenBank/DDBJ databases">
        <title>Another draft genome of Portunus trituberculatus and its Hox gene families provides insights of decapod evolution.</title>
        <authorList>
            <person name="Jeong J.-H."/>
            <person name="Song I."/>
            <person name="Kim S."/>
            <person name="Choi T."/>
            <person name="Kim D."/>
            <person name="Ryu S."/>
            <person name="Kim W."/>
        </authorList>
    </citation>
    <scope>NUCLEOTIDE SEQUENCE [LARGE SCALE GENOMIC DNA]</scope>
    <source>
        <tissue evidence="1">Muscle</tissue>
    </source>
</reference>
<sequence length="111" mass="12649">MAAVKFRTTYGVSAECVSMAVKSRRRVNVRCREAMIRPPPAATLVCPFFSGRRTRAEADLSPLRETFTLRYQALLIPVIDMSWGRDPDPLPLIYDITRRSVVLCTRGRRGY</sequence>
<comment type="caution">
    <text evidence="1">The sequence shown here is derived from an EMBL/GenBank/DDBJ whole genome shotgun (WGS) entry which is preliminary data.</text>
</comment>
<proteinExistence type="predicted"/>
<dbReference type="EMBL" id="VSRR010012333">
    <property type="protein sequence ID" value="MPC54406.1"/>
    <property type="molecule type" value="Genomic_DNA"/>
</dbReference>
<dbReference type="Proteomes" id="UP000324222">
    <property type="component" value="Unassembled WGS sequence"/>
</dbReference>
<protein>
    <submittedName>
        <fullName evidence="1">Uncharacterized protein</fullName>
    </submittedName>
</protein>
<organism evidence="1 2">
    <name type="scientific">Portunus trituberculatus</name>
    <name type="common">Swimming crab</name>
    <name type="synonym">Neptunus trituberculatus</name>
    <dbReference type="NCBI Taxonomy" id="210409"/>
    <lineage>
        <taxon>Eukaryota</taxon>
        <taxon>Metazoa</taxon>
        <taxon>Ecdysozoa</taxon>
        <taxon>Arthropoda</taxon>
        <taxon>Crustacea</taxon>
        <taxon>Multicrustacea</taxon>
        <taxon>Malacostraca</taxon>
        <taxon>Eumalacostraca</taxon>
        <taxon>Eucarida</taxon>
        <taxon>Decapoda</taxon>
        <taxon>Pleocyemata</taxon>
        <taxon>Brachyura</taxon>
        <taxon>Eubrachyura</taxon>
        <taxon>Portunoidea</taxon>
        <taxon>Portunidae</taxon>
        <taxon>Portuninae</taxon>
        <taxon>Portunus</taxon>
    </lineage>
</organism>
<name>A0A5B7GA87_PORTR</name>
<gene>
    <name evidence="1" type="ORF">E2C01_048324</name>
</gene>
<evidence type="ECO:0000313" key="2">
    <source>
        <dbReference type="Proteomes" id="UP000324222"/>
    </source>
</evidence>
<evidence type="ECO:0000313" key="1">
    <source>
        <dbReference type="EMBL" id="MPC54406.1"/>
    </source>
</evidence>